<proteinExistence type="predicted"/>
<dbReference type="Proteomes" id="UP000318521">
    <property type="component" value="Unassembled WGS sequence"/>
</dbReference>
<organism evidence="11 12">
    <name type="scientific">Alkalicoccobacillus porphyridii</name>
    <dbReference type="NCBI Taxonomy" id="2597270"/>
    <lineage>
        <taxon>Bacteria</taxon>
        <taxon>Bacillati</taxon>
        <taxon>Bacillota</taxon>
        <taxon>Bacilli</taxon>
        <taxon>Bacillales</taxon>
        <taxon>Bacillaceae</taxon>
        <taxon>Alkalicoccobacillus</taxon>
    </lineage>
</organism>
<dbReference type="SMART" id="SM00862">
    <property type="entry name" value="Trans_reg_C"/>
    <property type="match status" value="1"/>
</dbReference>
<dbReference type="GO" id="GO:0000976">
    <property type="term" value="F:transcription cis-regulatory region binding"/>
    <property type="evidence" value="ECO:0007669"/>
    <property type="project" value="TreeGrafter"/>
</dbReference>
<dbReference type="InterPro" id="IPR001789">
    <property type="entry name" value="Sig_transdc_resp-reg_receiver"/>
</dbReference>
<keyword evidence="6" id="KW-0804">Transcription</keyword>
<dbReference type="Gene3D" id="1.10.10.10">
    <property type="entry name" value="Winged helix-like DNA-binding domain superfamily/Winged helix DNA-binding domain"/>
    <property type="match status" value="1"/>
</dbReference>
<evidence type="ECO:0000259" key="10">
    <source>
        <dbReference type="PROSITE" id="PS51755"/>
    </source>
</evidence>
<dbReference type="FunFam" id="3.40.50.2300:FF:000001">
    <property type="entry name" value="DNA-binding response regulator PhoB"/>
    <property type="match status" value="1"/>
</dbReference>
<evidence type="ECO:0000256" key="2">
    <source>
        <dbReference type="ARBA" id="ARBA00022553"/>
    </source>
</evidence>
<dbReference type="InterPro" id="IPR016032">
    <property type="entry name" value="Sig_transdc_resp-reg_C-effctor"/>
</dbReference>
<dbReference type="PROSITE" id="PS51755">
    <property type="entry name" value="OMPR_PHOB"/>
    <property type="match status" value="1"/>
</dbReference>
<dbReference type="Gene3D" id="3.40.50.2300">
    <property type="match status" value="1"/>
</dbReference>
<dbReference type="CDD" id="cd00383">
    <property type="entry name" value="trans_reg_C"/>
    <property type="match status" value="1"/>
</dbReference>
<dbReference type="InterPro" id="IPR039420">
    <property type="entry name" value="WalR-like"/>
</dbReference>
<feature type="domain" description="Response regulatory" evidence="9">
    <location>
        <begin position="4"/>
        <end position="117"/>
    </location>
</feature>
<gene>
    <name evidence="11" type="ORF">FN960_07625</name>
</gene>
<evidence type="ECO:0000256" key="5">
    <source>
        <dbReference type="ARBA" id="ARBA00023125"/>
    </source>
</evidence>
<dbReference type="GO" id="GO:0032993">
    <property type="term" value="C:protein-DNA complex"/>
    <property type="evidence" value="ECO:0007669"/>
    <property type="project" value="TreeGrafter"/>
</dbReference>
<name>A0A553ZZM1_9BACI</name>
<feature type="DNA-binding region" description="OmpR/PhoB-type" evidence="8">
    <location>
        <begin position="132"/>
        <end position="231"/>
    </location>
</feature>
<dbReference type="FunFam" id="1.10.10.10:FF:000018">
    <property type="entry name" value="DNA-binding response regulator ResD"/>
    <property type="match status" value="1"/>
</dbReference>
<dbReference type="OrthoDB" id="9790442at2"/>
<evidence type="ECO:0000313" key="12">
    <source>
        <dbReference type="Proteomes" id="UP000318521"/>
    </source>
</evidence>
<dbReference type="RefSeq" id="WP_143848112.1">
    <property type="nucleotide sequence ID" value="NZ_VLXZ01000004.1"/>
</dbReference>
<dbReference type="GO" id="GO:0006355">
    <property type="term" value="P:regulation of DNA-templated transcription"/>
    <property type="evidence" value="ECO:0007669"/>
    <property type="project" value="InterPro"/>
</dbReference>
<dbReference type="CDD" id="cd17574">
    <property type="entry name" value="REC_OmpR"/>
    <property type="match status" value="1"/>
</dbReference>
<dbReference type="GO" id="GO:0000156">
    <property type="term" value="F:phosphorelay response regulator activity"/>
    <property type="evidence" value="ECO:0007669"/>
    <property type="project" value="TreeGrafter"/>
</dbReference>
<feature type="modified residue" description="4-aspartylphosphate" evidence="7">
    <location>
        <position position="53"/>
    </location>
</feature>
<dbReference type="InterPro" id="IPR036388">
    <property type="entry name" value="WH-like_DNA-bd_sf"/>
</dbReference>
<protein>
    <submittedName>
        <fullName evidence="11">Response regulator transcription factor</fullName>
    </submittedName>
</protein>
<dbReference type="PANTHER" id="PTHR48111">
    <property type="entry name" value="REGULATOR OF RPOS"/>
    <property type="match status" value="1"/>
</dbReference>
<evidence type="ECO:0000256" key="1">
    <source>
        <dbReference type="ARBA" id="ARBA00004496"/>
    </source>
</evidence>
<evidence type="ECO:0000256" key="8">
    <source>
        <dbReference type="PROSITE-ProRule" id="PRU01091"/>
    </source>
</evidence>
<evidence type="ECO:0000259" key="9">
    <source>
        <dbReference type="PROSITE" id="PS50110"/>
    </source>
</evidence>
<dbReference type="SUPFAM" id="SSF52172">
    <property type="entry name" value="CheY-like"/>
    <property type="match status" value="1"/>
</dbReference>
<dbReference type="InterPro" id="IPR011006">
    <property type="entry name" value="CheY-like_superfamily"/>
</dbReference>
<evidence type="ECO:0000256" key="7">
    <source>
        <dbReference type="PROSITE-ProRule" id="PRU00169"/>
    </source>
</evidence>
<dbReference type="SUPFAM" id="SSF46894">
    <property type="entry name" value="C-terminal effector domain of the bipartite response regulators"/>
    <property type="match status" value="1"/>
</dbReference>
<dbReference type="InterPro" id="IPR001867">
    <property type="entry name" value="OmpR/PhoB-type_DNA-bd"/>
</dbReference>
<keyword evidence="5 8" id="KW-0238">DNA-binding</keyword>
<dbReference type="PROSITE" id="PS50110">
    <property type="entry name" value="RESPONSE_REGULATORY"/>
    <property type="match status" value="1"/>
</dbReference>
<evidence type="ECO:0000313" key="11">
    <source>
        <dbReference type="EMBL" id="TSB46882.1"/>
    </source>
</evidence>
<dbReference type="GO" id="GO:0005829">
    <property type="term" value="C:cytosol"/>
    <property type="evidence" value="ECO:0007669"/>
    <property type="project" value="TreeGrafter"/>
</dbReference>
<feature type="domain" description="OmpR/PhoB-type" evidence="10">
    <location>
        <begin position="132"/>
        <end position="231"/>
    </location>
</feature>
<dbReference type="Pfam" id="PF00486">
    <property type="entry name" value="Trans_reg_C"/>
    <property type="match status" value="1"/>
</dbReference>
<accession>A0A553ZZM1</accession>
<keyword evidence="2 7" id="KW-0597">Phosphoprotein</keyword>
<evidence type="ECO:0000256" key="3">
    <source>
        <dbReference type="ARBA" id="ARBA00023012"/>
    </source>
</evidence>
<dbReference type="AlphaFoldDB" id="A0A553ZZM1"/>
<keyword evidence="4" id="KW-0805">Transcription regulation</keyword>
<dbReference type="PANTHER" id="PTHR48111:SF26">
    <property type="entry name" value="STAGE 0 SPORULATION PROTEIN A HOMOLOG"/>
    <property type="match status" value="1"/>
</dbReference>
<reference evidence="11 12" key="1">
    <citation type="submission" date="2019-07" db="EMBL/GenBank/DDBJ databases">
        <authorList>
            <person name="Park Y.J."/>
            <person name="Jeong S.E."/>
            <person name="Jung H.S."/>
        </authorList>
    </citation>
    <scope>NUCLEOTIDE SEQUENCE [LARGE SCALE GENOMIC DNA]</scope>
    <source>
        <strain evidence="12">P16(2019)</strain>
    </source>
</reference>
<comment type="subcellular location">
    <subcellularLocation>
        <location evidence="1">Cytoplasm</location>
    </subcellularLocation>
</comment>
<dbReference type="Pfam" id="PF00072">
    <property type="entry name" value="Response_reg"/>
    <property type="match status" value="1"/>
</dbReference>
<dbReference type="Gene3D" id="6.10.250.690">
    <property type="match status" value="1"/>
</dbReference>
<evidence type="ECO:0000256" key="4">
    <source>
        <dbReference type="ARBA" id="ARBA00023015"/>
    </source>
</evidence>
<dbReference type="SMART" id="SM00448">
    <property type="entry name" value="REC"/>
    <property type="match status" value="1"/>
</dbReference>
<keyword evidence="3" id="KW-0902">Two-component regulatory system</keyword>
<keyword evidence="12" id="KW-1185">Reference proteome</keyword>
<sequence>MENAILIIEDDAEIAKIIQDYLEREGYRVNWKAAGDEGLKAFHDECYSLILVDLMLPGKSGFEVCQEIRETSEVPIIVVSAKQSDLDKIHSLGIGADDYVTKPFSPLELVARIRAQIRRYQVFQSKLLQQNQRELIFHDVVIDQGGRLITLDGQPISFTAKEYELFIYLAKNPGQVFTKEQLYRQIWHQADYEDIRTVTVHIKNIRHKLKDGKKFPKYIETVWGVGYKFIGHQHEYST</sequence>
<evidence type="ECO:0000256" key="6">
    <source>
        <dbReference type="ARBA" id="ARBA00023163"/>
    </source>
</evidence>
<comment type="caution">
    <text evidence="11">The sequence shown here is derived from an EMBL/GenBank/DDBJ whole genome shotgun (WGS) entry which is preliminary data.</text>
</comment>
<dbReference type="EMBL" id="VLXZ01000004">
    <property type="protein sequence ID" value="TSB46882.1"/>
    <property type="molecule type" value="Genomic_DNA"/>
</dbReference>